<dbReference type="RefSeq" id="WP_141167983.1">
    <property type="nucleotide sequence ID" value="NZ_VHLH01000033.1"/>
</dbReference>
<accession>A0A506TY74</accession>
<dbReference type="CDD" id="cd00383">
    <property type="entry name" value="trans_reg_C"/>
    <property type="match status" value="1"/>
</dbReference>
<evidence type="ECO:0000256" key="3">
    <source>
        <dbReference type="ARBA" id="ARBA00023163"/>
    </source>
</evidence>
<dbReference type="GO" id="GO:0000976">
    <property type="term" value="F:transcription cis-regulatory region binding"/>
    <property type="evidence" value="ECO:0007669"/>
    <property type="project" value="TreeGrafter"/>
</dbReference>
<evidence type="ECO:0000256" key="4">
    <source>
        <dbReference type="PROSITE-ProRule" id="PRU00169"/>
    </source>
</evidence>
<dbReference type="OrthoDB" id="9802426at2"/>
<dbReference type="InterPro" id="IPR036388">
    <property type="entry name" value="WH-like_DNA-bd_sf"/>
</dbReference>
<dbReference type="InterPro" id="IPR011006">
    <property type="entry name" value="CheY-like_superfamily"/>
</dbReference>
<dbReference type="AlphaFoldDB" id="A0A506TY74"/>
<dbReference type="SMART" id="SM00448">
    <property type="entry name" value="REC"/>
    <property type="match status" value="1"/>
</dbReference>
<proteinExistence type="predicted"/>
<dbReference type="GO" id="GO:0005829">
    <property type="term" value="C:cytosol"/>
    <property type="evidence" value="ECO:0007669"/>
    <property type="project" value="TreeGrafter"/>
</dbReference>
<name>A0A506TY74_9HYPH</name>
<dbReference type="Proteomes" id="UP000320314">
    <property type="component" value="Unassembled WGS sequence"/>
</dbReference>
<reference evidence="8 9" key="1">
    <citation type="submission" date="2019-06" db="EMBL/GenBank/DDBJ databases">
        <authorList>
            <person name="Li M."/>
        </authorList>
    </citation>
    <scope>NUCLEOTIDE SEQUENCE [LARGE SCALE GENOMIC DNA]</scope>
    <source>
        <strain evidence="8 9">BGMRC6574</strain>
    </source>
</reference>
<evidence type="ECO:0000256" key="2">
    <source>
        <dbReference type="ARBA" id="ARBA00023125"/>
    </source>
</evidence>
<dbReference type="GO" id="GO:0032993">
    <property type="term" value="C:protein-DNA complex"/>
    <property type="evidence" value="ECO:0007669"/>
    <property type="project" value="TreeGrafter"/>
</dbReference>
<organism evidence="8 9">
    <name type="scientific">Pararhizobium mangrovi</name>
    <dbReference type="NCBI Taxonomy" id="2590452"/>
    <lineage>
        <taxon>Bacteria</taxon>
        <taxon>Pseudomonadati</taxon>
        <taxon>Pseudomonadota</taxon>
        <taxon>Alphaproteobacteria</taxon>
        <taxon>Hyphomicrobiales</taxon>
        <taxon>Rhizobiaceae</taxon>
        <taxon>Rhizobium/Agrobacterium group</taxon>
        <taxon>Pararhizobium</taxon>
    </lineage>
</organism>
<sequence>MRFLVVEDTADVAETIVARFSTAGHVCDHAGSAADARHFAELARYDVVILDINLPDGPGTAFLRWLRERGIGTPVLVLTARLALDDKIATLDEGADDYMVKPFDLGELEARVRAVVRRHRGEDTRVLEAGNLSFDMASRATTIAGEPCELTRREQILLEIFLVNRGRVLEKEELLTRIFGMDTETSANAVELYVGRLRRKIAGSDLTIRTLRGLGYQAMLAADPRAAR</sequence>
<feature type="domain" description="OmpR/PhoB-type" evidence="7">
    <location>
        <begin position="124"/>
        <end position="220"/>
    </location>
</feature>
<protein>
    <submittedName>
        <fullName evidence="8">Response regulator transcription factor</fullName>
    </submittedName>
</protein>
<dbReference type="SMART" id="SM00862">
    <property type="entry name" value="Trans_reg_C"/>
    <property type="match status" value="1"/>
</dbReference>
<keyword evidence="4" id="KW-0597">Phosphoprotein</keyword>
<keyword evidence="1" id="KW-0805">Transcription regulation</keyword>
<gene>
    <name evidence="8" type="ORF">FJU11_15475</name>
</gene>
<dbReference type="Gene3D" id="1.10.10.10">
    <property type="entry name" value="Winged helix-like DNA-binding domain superfamily/Winged helix DNA-binding domain"/>
    <property type="match status" value="1"/>
</dbReference>
<dbReference type="InterPro" id="IPR001789">
    <property type="entry name" value="Sig_transdc_resp-reg_receiver"/>
</dbReference>
<dbReference type="InterPro" id="IPR039420">
    <property type="entry name" value="WalR-like"/>
</dbReference>
<dbReference type="SUPFAM" id="SSF52172">
    <property type="entry name" value="CheY-like"/>
    <property type="match status" value="1"/>
</dbReference>
<feature type="DNA-binding region" description="OmpR/PhoB-type" evidence="5">
    <location>
        <begin position="124"/>
        <end position="220"/>
    </location>
</feature>
<dbReference type="PANTHER" id="PTHR48111:SF67">
    <property type="entry name" value="TRANSCRIPTIONAL REGULATORY PROTEIN TCTD"/>
    <property type="match status" value="1"/>
</dbReference>
<dbReference type="PANTHER" id="PTHR48111">
    <property type="entry name" value="REGULATOR OF RPOS"/>
    <property type="match status" value="1"/>
</dbReference>
<dbReference type="InterPro" id="IPR001867">
    <property type="entry name" value="OmpR/PhoB-type_DNA-bd"/>
</dbReference>
<evidence type="ECO:0000259" key="7">
    <source>
        <dbReference type="PROSITE" id="PS51755"/>
    </source>
</evidence>
<comment type="caution">
    <text evidence="8">The sequence shown here is derived from an EMBL/GenBank/DDBJ whole genome shotgun (WGS) entry which is preliminary data.</text>
</comment>
<evidence type="ECO:0000256" key="5">
    <source>
        <dbReference type="PROSITE-ProRule" id="PRU01091"/>
    </source>
</evidence>
<dbReference type="Gene3D" id="3.40.50.2300">
    <property type="match status" value="1"/>
</dbReference>
<feature type="domain" description="Response regulatory" evidence="6">
    <location>
        <begin position="2"/>
        <end position="116"/>
    </location>
</feature>
<dbReference type="Pfam" id="PF00072">
    <property type="entry name" value="Response_reg"/>
    <property type="match status" value="1"/>
</dbReference>
<dbReference type="GO" id="GO:0006355">
    <property type="term" value="P:regulation of DNA-templated transcription"/>
    <property type="evidence" value="ECO:0007669"/>
    <property type="project" value="InterPro"/>
</dbReference>
<dbReference type="Pfam" id="PF00486">
    <property type="entry name" value="Trans_reg_C"/>
    <property type="match status" value="1"/>
</dbReference>
<dbReference type="PROSITE" id="PS51755">
    <property type="entry name" value="OMPR_PHOB"/>
    <property type="match status" value="1"/>
</dbReference>
<feature type="modified residue" description="4-aspartylphosphate" evidence="4">
    <location>
        <position position="51"/>
    </location>
</feature>
<evidence type="ECO:0000313" key="8">
    <source>
        <dbReference type="EMBL" id="TPW26266.1"/>
    </source>
</evidence>
<keyword evidence="9" id="KW-1185">Reference proteome</keyword>
<dbReference type="GO" id="GO:0000156">
    <property type="term" value="F:phosphorelay response regulator activity"/>
    <property type="evidence" value="ECO:0007669"/>
    <property type="project" value="TreeGrafter"/>
</dbReference>
<keyword evidence="3" id="KW-0804">Transcription</keyword>
<dbReference type="Gene3D" id="6.10.250.690">
    <property type="match status" value="1"/>
</dbReference>
<evidence type="ECO:0000256" key="1">
    <source>
        <dbReference type="ARBA" id="ARBA00023015"/>
    </source>
</evidence>
<evidence type="ECO:0000313" key="9">
    <source>
        <dbReference type="Proteomes" id="UP000320314"/>
    </source>
</evidence>
<evidence type="ECO:0000259" key="6">
    <source>
        <dbReference type="PROSITE" id="PS50110"/>
    </source>
</evidence>
<keyword evidence="2 5" id="KW-0238">DNA-binding</keyword>
<dbReference type="EMBL" id="VHLH01000033">
    <property type="protein sequence ID" value="TPW26266.1"/>
    <property type="molecule type" value="Genomic_DNA"/>
</dbReference>
<dbReference type="PROSITE" id="PS50110">
    <property type="entry name" value="RESPONSE_REGULATORY"/>
    <property type="match status" value="1"/>
</dbReference>